<evidence type="ECO:0000313" key="2">
    <source>
        <dbReference type="EMBL" id="MBL3659093.1"/>
    </source>
</evidence>
<name>A0A937K181_9BACT</name>
<dbReference type="Pfam" id="PF13701">
    <property type="entry name" value="DDE_Tnp_1_4"/>
    <property type="match status" value="1"/>
</dbReference>
<dbReference type="RefSeq" id="WP_202246886.1">
    <property type="nucleotide sequence ID" value="NZ_JAESIY010000030.1"/>
</dbReference>
<dbReference type="EMBL" id="JAESIY010000030">
    <property type="protein sequence ID" value="MBL3659093.1"/>
    <property type="molecule type" value="Genomic_DNA"/>
</dbReference>
<keyword evidence="3" id="KW-1185">Reference proteome</keyword>
<dbReference type="AlphaFoldDB" id="A0A937K181"/>
<evidence type="ECO:0000313" key="3">
    <source>
        <dbReference type="Proteomes" id="UP000659388"/>
    </source>
</evidence>
<accession>A0A937K181</accession>
<proteinExistence type="predicted"/>
<protein>
    <submittedName>
        <fullName evidence="2">Transposase</fullName>
    </submittedName>
</protein>
<organism evidence="2 3">
    <name type="scientific">Fulvivirga sediminis</name>
    <dbReference type="NCBI Taxonomy" id="2803949"/>
    <lineage>
        <taxon>Bacteria</taxon>
        <taxon>Pseudomonadati</taxon>
        <taxon>Bacteroidota</taxon>
        <taxon>Cytophagia</taxon>
        <taxon>Cytophagales</taxon>
        <taxon>Fulvivirgaceae</taxon>
        <taxon>Fulvivirga</taxon>
    </lineage>
</organism>
<dbReference type="Proteomes" id="UP000659388">
    <property type="component" value="Unassembled WGS sequence"/>
</dbReference>
<gene>
    <name evidence="2" type="ORF">JL102_23305</name>
</gene>
<comment type="caution">
    <text evidence="2">The sequence shown here is derived from an EMBL/GenBank/DDBJ whole genome shotgun (WGS) entry which is preliminary data.</text>
</comment>
<evidence type="ECO:0000259" key="1">
    <source>
        <dbReference type="Pfam" id="PF13701"/>
    </source>
</evidence>
<dbReference type="InterPro" id="IPR025668">
    <property type="entry name" value="Tnp_DDE_dom"/>
</dbReference>
<feature type="domain" description="Transposase DDE" evidence="1">
    <location>
        <begin position="12"/>
        <end position="75"/>
    </location>
</feature>
<reference evidence="2" key="1">
    <citation type="submission" date="2021-01" db="EMBL/GenBank/DDBJ databases">
        <title>Fulvivirga kasyanovii gen. nov., sp nov., a novel member of the phylum Bacteroidetes isolated from seawater in a mussel farm.</title>
        <authorList>
            <person name="Zhao L.-H."/>
            <person name="Wang Z.-J."/>
        </authorList>
    </citation>
    <scope>NUCLEOTIDE SEQUENCE</scope>
    <source>
        <strain evidence="2">2943</strain>
    </source>
</reference>
<sequence length="83" mass="9834">MRNKNTAYYRGNVEVSVDFSANEISPDGAVVLLEKLERKHQPISYFNGHIKDRRDPLRTVHSIEKLLKQRVFTFIWSRINSFR</sequence>